<dbReference type="EMBL" id="JAACJO010000011">
    <property type="protein sequence ID" value="KAF5352540.1"/>
    <property type="molecule type" value="Genomic_DNA"/>
</dbReference>
<evidence type="ECO:0000256" key="1">
    <source>
        <dbReference type="SAM" id="Phobius"/>
    </source>
</evidence>
<keyword evidence="1" id="KW-0472">Membrane</keyword>
<organism evidence="2 3">
    <name type="scientific">Leucocoprinus leucothites</name>
    <dbReference type="NCBI Taxonomy" id="201217"/>
    <lineage>
        <taxon>Eukaryota</taxon>
        <taxon>Fungi</taxon>
        <taxon>Dikarya</taxon>
        <taxon>Basidiomycota</taxon>
        <taxon>Agaricomycotina</taxon>
        <taxon>Agaricomycetes</taxon>
        <taxon>Agaricomycetidae</taxon>
        <taxon>Agaricales</taxon>
        <taxon>Agaricineae</taxon>
        <taxon>Agaricaceae</taxon>
        <taxon>Leucocoprinus</taxon>
    </lineage>
</organism>
<keyword evidence="3" id="KW-1185">Reference proteome</keyword>
<sequence length="193" mass="21694">MRVDTLPDQLICLADSAKQIANSHATASDAEAIRDQTLKRTWNDEWAQCSTRLLDQYEFLASLAPALIGLEFLLFFNAPTRRGLEICHHVFLTSMFVGMTLLSFLQFSWCKIRDPDAGLAWIRKASKEKISMFRLIYTVPMALVALSLMALVIEGILFLKVSGLLTISFSAYEVTALAFVVYYVFLMAVCHLA</sequence>
<feature type="transmembrane region" description="Helical" evidence="1">
    <location>
        <begin position="171"/>
        <end position="192"/>
    </location>
</feature>
<feature type="transmembrane region" description="Helical" evidence="1">
    <location>
        <begin position="90"/>
        <end position="112"/>
    </location>
</feature>
<comment type="caution">
    <text evidence="2">The sequence shown here is derived from an EMBL/GenBank/DDBJ whole genome shotgun (WGS) entry which is preliminary data.</text>
</comment>
<keyword evidence="1" id="KW-1133">Transmembrane helix</keyword>
<dbReference type="AlphaFoldDB" id="A0A8H5FWQ5"/>
<evidence type="ECO:0000313" key="3">
    <source>
        <dbReference type="Proteomes" id="UP000559027"/>
    </source>
</evidence>
<reference evidence="2 3" key="1">
    <citation type="journal article" date="2020" name="ISME J.">
        <title>Uncovering the hidden diversity of litter-decomposition mechanisms in mushroom-forming fungi.</title>
        <authorList>
            <person name="Floudas D."/>
            <person name="Bentzer J."/>
            <person name="Ahren D."/>
            <person name="Johansson T."/>
            <person name="Persson P."/>
            <person name="Tunlid A."/>
        </authorList>
    </citation>
    <scope>NUCLEOTIDE SEQUENCE [LARGE SCALE GENOMIC DNA]</scope>
    <source>
        <strain evidence="2 3">CBS 146.42</strain>
    </source>
</reference>
<name>A0A8H5FWQ5_9AGAR</name>
<gene>
    <name evidence="2" type="ORF">D9756_006231</name>
</gene>
<proteinExistence type="predicted"/>
<accession>A0A8H5FWQ5</accession>
<feature type="transmembrane region" description="Helical" evidence="1">
    <location>
        <begin position="133"/>
        <end position="159"/>
    </location>
</feature>
<feature type="transmembrane region" description="Helical" evidence="1">
    <location>
        <begin position="59"/>
        <end position="78"/>
    </location>
</feature>
<dbReference type="Proteomes" id="UP000559027">
    <property type="component" value="Unassembled WGS sequence"/>
</dbReference>
<evidence type="ECO:0000313" key="2">
    <source>
        <dbReference type="EMBL" id="KAF5352540.1"/>
    </source>
</evidence>
<protein>
    <submittedName>
        <fullName evidence="2">Uncharacterized protein</fullName>
    </submittedName>
</protein>
<keyword evidence="1" id="KW-0812">Transmembrane</keyword>